<proteinExistence type="predicted"/>
<evidence type="ECO:0000313" key="1">
    <source>
        <dbReference type="EMBL" id="KAJ4727844.1"/>
    </source>
</evidence>
<accession>A0ACC1YXS7</accession>
<protein>
    <submittedName>
        <fullName evidence="1">Werner Syndrome-like exonuclease</fullName>
    </submittedName>
</protein>
<sequence>MGSQHMFHVQWTENLSKIGLRIKNKTAILQLCVNTKCLILQLLFIDYIPQSVKHFLSNPNLSFVGVEVQRDVTKLRNEYGLQFTNIAAVRDETLKRFPSMFNGKPGLKDVANRIVGLDMPKPEHVSQSNWEARVLDDKQIEYATIDAYASFKIGHKQMMEI</sequence>
<dbReference type="EMBL" id="CM051394">
    <property type="protein sequence ID" value="KAJ4727844.1"/>
    <property type="molecule type" value="Genomic_DNA"/>
</dbReference>
<organism evidence="1 2">
    <name type="scientific">Melia azedarach</name>
    <name type="common">Chinaberry tree</name>
    <dbReference type="NCBI Taxonomy" id="155640"/>
    <lineage>
        <taxon>Eukaryota</taxon>
        <taxon>Viridiplantae</taxon>
        <taxon>Streptophyta</taxon>
        <taxon>Embryophyta</taxon>
        <taxon>Tracheophyta</taxon>
        <taxon>Spermatophyta</taxon>
        <taxon>Magnoliopsida</taxon>
        <taxon>eudicotyledons</taxon>
        <taxon>Gunneridae</taxon>
        <taxon>Pentapetalae</taxon>
        <taxon>rosids</taxon>
        <taxon>malvids</taxon>
        <taxon>Sapindales</taxon>
        <taxon>Meliaceae</taxon>
        <taxon>Melia</taxon>
    </lineage>
</organism>
<reference evidence="1 2" key="1">
    <citation type="journal article" date="2023" name="Science">
        <title>Complex scaffold remodeling in plant triterpene biosynthesis.</title>
        <authorList>
            <person name="De La Pena R."/>
            <person name="Hodgson H."/>
            <person name="Liu J.C."/>
            <person name="Stephenson M.J."/>
            <person name="Martin A.C."/>
            <person name="Owen C."/>
            <person name="Harkess A."/>
            <person name="Leebens-Mack J."/>
            <person name="Jimenez L.E."/>
            <person name="Osbourn A."/>
            <person name="Sattely E.S."/>
        </authorList>
    </citation>
    <scope>NUCLEOTIDE SEQUENCE [LARGE SCALE GENOMIC DNA]</scope>
    <source>
        <strain evidence="2">cv. JPN11</strain>
        <tissue evidence="1">Leaf</tissue>
    </source>
</reference>
<dbReference type="Proteomes" id="UP001164539">
    <property type="component" value="Chromosome 1"/>
</dbReference>
<evidence type="ECO:0000313" key="2">
    <source>
        <dbReference type="Proteomes" id="UP001164539"/>
    </source>
</evidence>
<comment type="caution">
    <text evidence="1">The sequence shown here is derived from an EMBL/GenBank/DDBJ whole genome shotgun (WGS) entry which is preliminary data.</text>
</comment>
<keyword evidence="2" id="KW-1185">Reference proteome</keyword>
<gene>
    <name evidence="1" type="ORF">OWV82_000880</name>
</gene>
<name>A0ACC1YXS7_MELAZ</name>